<dbReference type="GO" id="GO:0019752">
    <property type="term" value="P:carboxylic acid metabolic process"/>
    <property type="evidence" value="ECO:0007669"/>
    <property type="project" value="UniProtKB-ARBA"/>
</dbReference>
<organism evidence="4 5">
    <name type="scientific">Rhodococcus rhodochrous KG-21</name>
    <dbReference type="NCBI Taxonomy" id="1441923"/>
    <lineage>
        <taxon>Bacteria</taxon>
        <taxon>Bacillati</taxon>
        <taxon>Actinomycetota</taxon>
        <taxon>Actinomycetes</taxon>
        <taxon>Mycobacteriales</taxon>
        <taxon>Nocardiaceae</taxon>
        <taxon>Rhodococcus</taxon>
    </lineage>
</organism>
<dbReference type="InterPro" id="IPR011234">
    <property type="entry name" value="Fumarylacetoacetase-like_C"/>
</dbReference>
<dbReference type="Gene3D" id="3.90.850.10">
    <property type="entry name" value="Fumarylacetoacetase-like, C-terminal domain"/>
    <property type="match status" value="1"/>
</dbReference>
<keyword evidence="2" id="KW-0479">Metal-binding</keyword>
<dbReference type="GO" id="GO:0016853">
    <property type="term" value="F:isomerase activity"/>
    <property type="evidence" value="ECO:0007669"/>
    <property type="project" value="UniProtKB-ARBA"/>
</dbReference>
<evidence type="ECO:0000256" key="2">
    <source>
        <dbReference type="ARBA" id="ARBA00022723"/>
    </source>
</evidence>
<evidence type="ECO:0000259" key="3">
    <source>
        <dbReference type="Pfam" id="PF01557"/>
    </source>
</evidence>
<dbReference type="RefSeq" id="WP_054372310.1">
    <property type="nucleotide sequence ID" value="NZ_AZYO01000016.1"/>
</dbReference>
<sequence length="278" mass="29754">MRLATLRLDGSTAAARIEGESAVLIEPYSSLSDLLRDPHWLRIATETAGQVVELGAVEFAPVVPHPTKIVCVGLNYANHIEEMGRELPRYPTLFAKFPEALIGAYDDIHIPPYADQQVDWEGELAVVIGKKARTVQAAAADEYIAGFAVANDVTMRDYQYRTPQWLQGKTFEGTCPLGPTLVTPDEFSLGAPLHTLVDGATVQSDSTGDLVFTPTRLIEYISHIVTLQAGDVILTGTPGGVGHPTGTHLSDGQILTTEITGLGTLRNTVCVAAPIPVG</sequence>
<protein>
    <submittedName>
        <fullName evidence="4">2-keto-4-pentenoate hydratase</fullName>
    </submittedName>
</protein>
<proteinExistence type="inferred from homology"/>
<dbReference type="InterPro" id="IPR051121">
    <property type="entry name" value="FAH"/>
</dbReference>
<reference evidence="4 5" key="1">
    <citation type="journal article" date="2015" name="Genome Announc.">
        <title>Draft Genome Sequence of Rhodococcus rhodochrous Strain KG-21, a Soil Isolate from Oil Fields of Krishna-Godavari Basin, India.</title>
        <authorList>
            <person name="Dawar C."/>
            <person name="Aggarwal R.K."/>
        </authorList>
    </citation>
    <scope>NUCLEOTIDE SEQUENCE [LARGE SCALE GENOMIC DNA]</scope>
    <source>
        <strain evidence="4 5">KG-21</strain>
    </source>
</reference>
<dbReference type="PANTHER" id="PTHR42796">
    <property type="entry name" value="FUMARYLACETOACETATE HYDROLASE DOMAIN-CONTAINING PROTEIN 2A-RELATED"/>
    <property type="match status" value="1"/>
</dbReference>
<reference evidence="5" key="2">
    <citation type="submission" date="2015-01" db="EMBL/GenBank/DDBJ databases">
        <title>Draft genome sequence of potential hydrocarbon metabolising strain of Rhodococcus rhodochrous.</title>
        <authorList>
            <person name="Aggarwal R.K."/>
            <person name="Dawar C."/>
        </authorList>
    </citation>
    <scope>NUCLEOTIDE SEQUENCE [LARGE SCALE GENOMIC DNA]</scope>
    <source>
        <strain evidence="5">KG-21</strain>
    </source>
</reference>
<dbReference type="SUPFAM" id="SSF56529">
    <property type="entry name" value="FAH"/>
    <property type="match status" value="1"/>
</dbReference>
<dbReference type="PATRIC" id="fig|1441923.3.peg.1946"/>
<name>A0A0M8PHB3_RHORH</name>
<dbReference type="InterPro" id="IPR036663">
    <property type="entry name" value="Fumarylacetoacetase_C_sf"/>
</dbReference>
<dbReference type="GO" id="GO:0046872">
    <property type="term" value="F:metal ion binding"/>
    <property type="evidence" value="ECO:0007669"/>
    <property type="project" value="UniProtKB-KW"/>
</dbReference>
<feature type="domain" description="Fumarylacetoacetase-like C-terminal" evidence="3">
    <location>
        <begin position="68"/>
        <end position="269"/>
    </location>
</feature>
<dbReference type="Proteomes" id="UP000037712">
    <property type="component" value="Unassembled WGS sequence"/>
</dbReference>
<comment type="caution">
    <text evidence="4">The sequence shown here is derived from an EMBL/GenBank/DDBJ whole genome shotgun (WGS) entry which is preliminary data.</text>
</comment>
<dbReference type="AlphaFoldDB" id="A0A0M8PHB3"/>
<dbReference type="EMBL" id="AZYO01000016">
    <property type="protein sequence ID" value="KOS56554.1"/>
    <property type="molecule type" value="Genomic_DNA"/>
</dbReference>
<comment type="similarity">
    <text evidence="1">Belongs to the FAH family.</text>
</comment>
<accession>A0A0M8PHB3</accession>
<evidence type="ECO:0000313" key="5">
    <source>
        <dbReference type="Proteomes" id="UP000037712"/>
    </source>
</evidence>
<evidence type="ECO:0000313" key="4">
    <source>
        <dbReference type="EMBL" id="KOS56554.1"/>
    </source>
</evidence>
<dbReference type="PANTHER" id="PTHR42796:SF4">
    <property type="entry name" value="FUMARYLACETOACETATE HYDROLASE DOMAIN-CONTAINING PROTEIN 2A"/>
    <property type="match status" value="1"/>
</dbReference>
<dbReference type="Pfam" id="PF01557">
    <property type="entry name" value="FAA_hydrolase"/>
    <property type="match status" value="1"/>
</dbReference>
<gene>
    <name evidence="4" type="ORF">Z051_08775</name>
</gene>
<evidence type="ECO:0000256" key="1">
    <source>
        <dbReference type="ARBA" id="ARBA00010211"/>
    </source>
</evidence>
<dbReference type="FunFam" id="3.90.850.10:FF:000002">
    <property type="entry name" value="2-hydroxyhepta-2,4-diene-1,7-dioate isomerase"/>
    <property type="match status" value="1"/>
</dbReference>